<dbReference type="InterPro" id="IPR036291">
    <property type="entry name" value="NAD(P)-bd_dom_sf"/>
</dbReference>
<feature type="domain" description="GFO/IDH/MocA-like oxidoreductase" evidence="4">
    <location>
        <begin position="132"/>
        <end position="252"/>
    </location>
</feature>
<dbReference type="NCBIfam" id="TIGR04380">
    <property type="entry name" value="myo_inos_iolG"/>
    <property type="match status" value="1"/>
</dbReference>
<dbReference type="InterPro" id="IPR030827">
    <property type="entry name" value="Myo_inos_IolG"/>
</dbReference>
<organism evidence="5 6">
    <name type="scientific">Garciella nitratireducens DSM 15102</name>
    <dbReference type="NCBI Taxonomy" id="1121911"/>
    <lineage>
        <taxon>Bacteria</taxon>
        <taxon>Bacillati</taxon>
        <taxon>Bacillota</taxon>
        <taxon>Clostridia</taxon>
        <taxon>Eubacteriales</taxon>
        <taxon>Eubacteriaceae</taxon>
        <taxon>Garciella</taxon>
    </lineage>
</organism>
<dbReference type="Proteomes" id="UP000196365">
    <property type="component" value="Unassembled WGS sequence"/>
</dbReference>
<dbReference type="RefSeq" id="WP_087678486.1">
    <property type="nucleotide sequence ID" value="NZ_FUWV01000004.1"/>
</dbReference>
<dbReference type="FunFam" id="3.30.360.10:FF:000023">
    <property type="entry name" value="Inositol 2-dehydrogenase"/>
    <property type="match status" value="1"/>
</dbReference>
<dbReference type="GO" id="GO:0000166">
    <property type="term" value="F:nucleotide binding"/>
    <property type="evidence" value="ECO:0007669"/>
    <property type="project" value="InterPro"/>
</dbReference>
<evidence type="ECO:0000256" key="1">
    <source>
        <dbReference type="ARBA" id="ARBA00010928"/>
    </source>
</evidence>
<dbReference type="Pfam" id="PF22725">
    <property type="entry name" value="GFO_IDH_MocA_C3"/>
    <property type="match status" value="1"/>
</dbReference>
<sequence>MKNQIVVGVVGAGRIGQLHINNMKIMSNIRVKTVADVFADKLKDWFETSGAEKLTKDYQDIMNDPEIDVVFICSSTDTHTMLIKEAAKVKKHIFCEKPISFSDQETLEAYEVVKAAGVKMQVGFNRRFDKNFKKIKNYVKSKKIGDLHILKITSRDPEPPSLDYVARSGGIFMDMAIHDFDMARYVSGSEVEEVYVQGATLVNPDIQKYNDIDTAIITLKFENGAIGVIDNSRQAVYGYDQRVEAFGSQGAISADNETETRVKVFTKDTVEEDKPLYFFLERYNNAYIQEVEDFFDSIEQEKEVLCEFKDGIMAQRIAKAAKKSFEIGKPVKVEKLK</sequence>
<keyword evidence="2" id="KW-0560">Oxidoreductase</keyword>
<evidence type="ECO:0000259" key="3">
    <source>
        <dbReference type="Pfam" id="PF01408"/>
    </source>
</evidence>
<gene>
    <name evidence="5" type="ORF">SAMN02745973_01035</name>
</gene>
<dbReference type="EMBL" id="FUWV01000004">
    <property type="protein sequence ID" value="SJZ55952.1"/>
    <property type="molecule type" value="Genomic_DNA"/>
</dbReference>
<feature type="domain" description="Gfo/Idh/MocA-like oxidoreductase N-terminal" evidence="3">
    <location>
        <begin position="7"/>
        <end position="124"/>
    </location>
</feature>
<name>A0A1T4LMM4_9FIRM</name>
<dbReference type="InterPro" id="IPR000683">
    <property type="entry name" value="Gfo/Idh/MocA-like_OxRdtase_N"/>
</dbReference>
<dbReference type="Gene3D" id="3.40.50.720">
    <property type="entry name" value="NAD(P)-binding Rossmann-like Domain"/>
    <property type="match status" value="1"/>
</dbReference>
<accession>A0A1T4LMM4</accession>
<dbReference type="GO" id="GO:0016491">
    <property type="term" value="F:oxidoreductase activity"/>
    <property type="evidence" value="ECO:0007669"/>
    <property type="project" value="UniProtKB-KW"/>
</dbReference>
<dbReference type="AlphaFoldDB" id="A0A1T4LMM4"/>
<dbReference type="Pfam" id="PF01408">
    <property type="entry name" value="GFO_IDH_MocA"/>
    <property type="match status" value="1"/>
</dbReference>
<evidence type="ECO:0000313" key="6">
    <source>
        <dbReference type="Proteomes" id="UP000196365"/>
    </source>
</evidence>
<dbReference type="Gene3D" id="3.30.360.10">
    <property type="entry name" value="Dihydrodipicolinate Reductase, domain 2"/>
    <property type="match status" value="1"/>
</dbReference>
<dbReference type="PANTHER" id="PTHR42840:SF3">
    <property type="entry name" value="BINDING ROSSMANN FOLD OXIDOREDUCTASE, PUTATIVE (AFU_ORTHOLOGUE AFUA_2G10240)-RELATED"/>
    <property type="match status" value="1"/>
</dbReference>
<evidence type="ECO:0000259" key="4">
    <source>
        <dbReference type="Pfam" id="PF22725"/>
    </source>
</evidence>
<dbReference type="InterPro" id="IPR055170">
    <property type="entry name" value="GFO_IDH_MocA-like_dom"/>
</dbReference>
<keyword evidence="6" id="KW-1185">Reference proteome</keyword>
<comment type="similarity">
    <text evidence="1">Belongs to the Gfo/Idh/MocA family.</text>
</comment>
<evidence type="ECO:0000256" key="2">
    <source>
        <dbReference type="ARBA" id="ARBA00023002"/>
    </source>
</evidence>
<protein>
    <submittedName>
        <fullName evidence="5">Myo-inositol 2-dehydrogenase</fullName>
    </submittedName>
</protein>
<dbReference type="SUPFAM" id="SSF51735">
    <property type="entry name" value="NAD(P)-binding Rossmann-fold domains"/>
    <property type="match status" value="1"/>
</dbReference>
<evidence type="ECO:0000313" key="5">
    <source>
        <dbReference type="EMBL" id="SJZ55952.1"/>
    </source>
</evidence>
<dbReference type="SUPFAM" id="SSF55347">
    <property type="entry name" value="Glyceraldehyde-3-phosphate dehydrogenase-like, C-terminal domain"/>
    <property type="match status" value="1"/>
</dbReference>
<proteinExistence type="inferred from homology"/>
<dbReference type="PANTHER" id="PTHR42840">
    <property type="entry name" value="NAD(P)-BINDING ROSSMANN-FOLD SUPERFAMILY PROTEIN-RELATED"/>
    <property type="match status" value="1"/>
</dbReference>
<dbReference type="OrthoDB" id="251184at2"/>
<reference evidence="5 6" key="1">
    <citation type="submission" date="2017-02" db="EMBL/GenBank/DDBJ databases">
        <authorList>
            <person name="Peterson S.W."/>
        </authorList>
    </citation>
    <scope>NUCLEOTIDE SEQUENCE [LARGE SCALE GENOMIC DNA]</scope>
    <source>
        <strain evidence="5 6">DSM 15102</strain>
    </source>
</reference>